<dbReference type="PANTHER" id="PTHR21248:SF22">
    <property type="entry name" value="PHOSPHOLIPASE D"/>
    <property type="match status" value="1"/>
</dbReference>
<dbReference type="CDD" id="cd09157">
    <property type="entry name" value="PLDc_CLS_unchar2_1"/>
    <property type="match status" value="1"/>
</dbReference>
<evidence type="ECO:0000259" key="7">
    <source>
        <dbReference type="PROSITE" id="PS50035"/>
    </source>
</evidence>
<evidence type="ECO:0000313" key="8">
    <source>
        <dbReference type="EMBL" id="SFK51666.1"/>
    </source>
</evidence>
<proteinExistence type="predicted"/>
<evidence type="ECO:0000256" key="2">
    <source>
        <dbReference type="ARBA" id="ARBA00022475"/>
    </source>
</evidence>
<accession>A0A1I4A745</accession>
<feature type="transmembrane region" description="Helical" evidence="6">
    <location>
        <begin position="6"/>
        <end position="27"/>
    </location>
</feature>
<dbReference type="InterPro" id="IPR001736">
    <property type="entry name" value="PLipase_D/transphosphatidylase"/>
</dbReference>
<dbReference type="InterPro" id="IPR025202">
    <property type="entry name" value="PLD-like_dom"/>
</dbReference>
<dbReference type="GO" id="GO:0008808">
    <property type="term" value="F:cardiolipin synthase activity"/>
    <property type="evidence" value="ECO:0007669"/>
    <property type="project" value="TreeGrafter"/>
</dbReference>
<reference evidence="9" key="1">
    <citation type="submission" date="2016-10" db="EMBL/GenBank/DDBJ databases">
        <authorList>
            <person name="Varghese N."/>
            <person name="Submissions S."/>
        </authorList>
    </citation>
    <scope>NUCLEOTIDE SEQUENCE [LARGE SCALE GENOMIC DNA]</scope>
    <source>
        <strain evidence="9">DSM 11578</strain>
    </source>
</reference>
<evidence type="ECO:0000256" key="5">
    <source>
        <dbReference type="ARBA" id="ARBA00023136"/>
    </source>
</evidence>
<protein>
    <submittedName>
        <fullName evidence="8">Cardiolipin synthetase 2</fullName>
    </submittedName>
</protein>
<sequence>MNIVYILLLVLLHAGPATYSVYHILLYKRDHRAALAWIISCLFIPYGGPIAYFLFGVNRVRSRATNLKRRLFKIPFESGSAKRSISHINGHGLDSIGERITGTKLTAGNTINILHNGDEAYPMMINAIKSAEKRILLTTYILKTDKTGNEFIDALSDAVKRGVEVKVIIDGIGELYSWHKPSKRLKALGIDVVKFTPPRLLPPNIYINMRNHRKLMIIDNTQAFAGGMNISDENRQLVMQARCITDVHFSFKGPIVKDLIHIFYDDWLIASQTKMDCPFPAADPEPGGYHCRVIPEAPDEAMDALSLTLQSVISAAKNTVDIMTPYFIPSREMITSLQSASMRGVRIRIVLPAKNNLIYVHWANRNMLAELLSWNVEIFYQPAPFCHSKLLCIDDHYSLVGSANLDPRSLRLNYELGIEIFSHSLNKELTQHFDDIIAKSEAVSYEEIANRSVPVRLRDSLMGLLSPYL</sequence>
<dbReference type="GO" id="GO:0032049">
    <property type="term" value="P:cardiolipin biosynthetic process"/>
    <property type="evidence" value="ECO:0007669"/>
    <property type="project" value="UniProtKB-ARBA"/>
</dbReference>
<dbReference type="SMART" id="SM00155">
    <property type="entry name" value="PLDc"/>
    <property type="match status" value="2"/>
</dbReference>
<dbReference type="RefSeq" id="WP_091714678.1">
    <property type="nucleotide sequence ID" value="NZ_FOSH01000013.1"/>
</dbReference>
<dbReference type="EMBL" id="FOSH01000013">
    <property type="protein sequence ID" value="SFK51666.1"/>
    <property type="molecule type" value="Genomic_DNA"/>
</dbReference>
<feature type="transmembrane region" description="Helical" evidence="6">
    <location>
        <begin position="34"/>
        <end position="55"/>
    </location>
</feature>
<evidence type="ECO:0000256" key="6">
    <source>
        <dbReference type="SAM" id="Phobius"/>
    </source>
</evidence>
<dbReference type="PROSITE" id="PS50035">
    <property type="entry name" value="PLD"/>
    <property type="match status" value="2"/>
</dbReference>
<keyword evidence="3 6" id="KW-0812">Transmembrane</keyword>
<evidence type="ECO:0000256" key="1">
    <source>
        <dbReference type="ARBA" id="ARBA00004651"/>
    </source>
</evidence>
<keyword evidence="2" id="KW-1003">Cell membrane</keyword>
<name>A0A1I4A745_9GAMM</name>
<dbReference type="Gene3D" id="3.30.870.10">
    <property type="entry name" value="Endonuclease Chain A"/>
    <property type="match status" value="2"/>
</dbReference>
<keyword evidence="5 6" id="KW-0472">Membrane</keyword>
<dbReference type="OrthoDB" id="9762009at2"/>
<dbReference type="Proteomes" id="UP000198924">
    <property type="component" value="Unassembled WGS sequence"/>
</dbReference>
<dbReference type="PANTHER" id="PTHR21248">
    <property type="entry name" value="CARDIOLIPIN SYNTHASE"/>
    <property type="match status" value="1"/>
</dbReference>
<feature type="domain" description="PLD phosphodiesterase" evidence="7">
    <location>
        <begin position="207"/>
        <end position="234"/>
    </location>
</feature>
<dbReference type="STRING" id="45496.SAMN04488079_11345"/>
<dbReference type="CDD" id="cd09163">
    <property type="entry name" value="PLDc_CLS_unchar2_2"/>
    <property type="match status" value="1"/>
</dbReference>
<dbReference type="AlphaFoldDB" id="A0A1I4A745"/>
<evidence type="ECO:0000256" key="4">
    <source>
        <dbReference type="ARBA" id="ARBA00022989"/>
    </source>
</evidence>
<organism evidence="8 9">
    <name type="scientific">Methylophaga sulfidovorans</name>
    <dbReference type="NCBI Taxonomy" id="45496"/>
    <lineage>
        <taxon>Bacteria</taxon>
        <taxon>Pseudomonadati</taxon>
        <taxon>Pseudomonadota</taxon>
        <taxon>Gammaproteobacteria</taxon>
        <taxon>Thiotrichales</taxon>
        <taxon>Piscirickettsiaceae</taxon>
        <taxon>Methylophaga</taxon>
    </lineage>
</organism>
<dbReference type="SUPFAM" id="SSF56024">
    <property type="entry name" value="Phospholipase D/nuclease"/>
    <property type="match status" value="2"/>
</dbReference>
<evidence type="ECO:0000313" key="9">
    <source>
        <dbReference type="Proteomes" id="UP000198924"/>
    </source>
</evidence>
<feature type="domain" description="PLD phosphodiesterase" evidence="7">
    <location>
        <begin position="387"/>
        <end position="409"/>
    </location>
</feature>
<evidence type="ECO:0000256" key="3">
    <source>
        <dbReference type="ARBA" id="ARBA00022692"/>
    </source>
</evidence>
<dbReference type="GO" id="GO:0005886">
    <property type="term" value="C:plasma membrane"/>
    <property type="evidence" value="ECO:0007669"/>
    <property type="project" value="UniProtKB-SubCell"/>
</dbReference>
<dbReference type="Pfam" id="PF13396">
    <property type="entry name" value="PLDc_N"/>
    <property type="match status" value="1"/>
</dbReference>
<dbReference type="Pfam" id="PF13091">
    <property type="entry name" value="PLDc_2"/>
    <property type="match status" value="2"/>
</dbReference>
<keyword evidence="9" id="KW-1185">Reference proteome</keyword>
<comment type="subcellular location">
    <subcellularLocation>
        <location evidence="1">Cell membrane</location>
        <topology evidence="1">Multi-pass membrane protein</topology>
    </subcellularLocation>
</comment>
<keyword evidence="4 6" id="KW-1133">Transmembrane helix</keyword>
<dbReference type="InterPro" id="IPR027379">
    <property type="entry name" value="CLS_N"/>
</dbReference>
<gene>
    <name evidence="8" type="ORF">SAMN04488079_11345</name>
</gene>